<dbReference type="GO" id="GO:0005930">
    <property type="term" value="C:axoneme"/>
    <property type="evidence" value="ECO:0007669"/>
    <property type="project" value="UniProtKB-SubCell"/>
</dbReference>
<dbReference type="OrthoDB" id="294378at2759"/>
<feature type="region of interest" description="Disordered" evidence="9">
    <location>
        <begin position="1"/>
        <end position="37"/>
    </location>
</feature>
<evidence type="ECO:0000256" key="3">
    <source>
        <dbReference type="ARBA" id="ARBA00022490"/>
    </source>
</evidence>
<evidence type="ECO:0000256" key="9">
    <source>
        <dbReference type="SAM" id="MobiDB-lite"/>
    </source>
</evidence>
<organism evidence="10 11">
    <name type="scientific">Hymenochirus boettgeri</name>
    <name type="common">Congo dwarf clawed frog</name>
    <dbReference type="NCBI Taxonomy" id="247094"/>
    <lineage>
        <taxon>Eukaryota</taxon>
        <taxon>Metazoa</taxon>
        <taxon>Chordata</taxon>
        <taxon>Craniata</taxon>
        <taxon>Vertebrata</taxon>
        <taxon>Euteleostomi</taxon>
        <taxon>Amphibia</taxon>
        <taxon>Batrachia</taxon>
        <taxon>Anura</taxon>
        <taxon>Pipoidea</taxon>
        <taxon>Pipidae</taxon>
        <taxon>Pipinae</taxon>
        <taxon>Hymenochirus</taxon>
    </lineage>
</organism>
<dbReference type="PANTHER" id="PTHR46613:SF1">
    <property type="entry name" value="RADIAL SPOKE HEAD 10 HOMOLOG B-RELATED"/>
    <property type="match status" value="1"/>
</dbReference>
<dbReference type="Proteomes" id="UP000812440">
    <property type="component" value="Chromosome 9"/>
</dbReference>
<feature type="compositionally biased region" description="Polar residues" evidence="9">
    <location>
        <begin position="27"/>
        <end position="37"/>
    </location>
</feature>
<evidence type="ECO:0000313" key="11">
    <source>
        <dbReference type="Proteomes" id="UP000812440"/>
    </source>
</evidence>
<comment type="caution">
    <text evidence="10">The sequence shown here is derived from an EMBL/GenBank/DDBJ whole genome shotgun (WGS) entry which is preliminary data.</text>
</comment>
<keyword evidence="4" id="KW-0677">Repeat</keyword>
<gene>
    <name evidence="10" type="ORF">GDO86_017380</name>
</gene>
<dbReference type="GO" id="GO:0031514">
    <property type="term" value="C:motile cilium"/>
    <property type="evidence" value="ECO:0007669"/>
    <property type="project" value="UniProtKB-SubCell"/>
</dbReference>
<feature type="compositionally biased region" description="Basic and acidic residues" evidence="9">
    <location>
        <begin position="809"/>
        <end position="825"/>
    </location>
</feature>
<accession>A0A8T2IJF9</accession>
<keyword evidence="3" id="KW-0963">Cytoplasm</keyword>
<name>A0A8T2IJF9_9PIPI</name>
<evidence type="ECO:0000256" key="5">
    <source>
        <dbReference type="ARBA" id="ARBA00022846"/>
    </source>
</evidence>
<keyword evidence="5" id="KW-0282">Flagellum</keyword>
<proteinExistence type="predicted"/>
<evidence type="ECO:0000256" key="4">
    <source>
        <dbReference type="ARBA" id="ARBA00022737"/>
    </source>
</evidence>
<evidence type="ECO:0000256" key="1">
    <source>
        <dbReference type="ARBA" id="ARBA00004230"/>
    </source>
</evidence>
<keyword evidence="11" id="KW-1185">Reference proteome</keyword>
<evidence type="ECO:0000256" key="8">
    <source>
        <dbReference type="ARBA" id="ARBA00023273"/>
    </source>
</evidence>
<dbReference type="SUPFAM" id="SSF82185">
    <property type="entry name" value="Histone H3 K4-specific methyltransferase SET7/9 N-terminal domain"/>
    <property type="match status" value="3"/>
</dbReference>
<dbReference type="InterPro" id="IPR003409">
    <property type="entry name" value="MORN"/>
</dbReference>
<keyword evidence="6" id="KW-0969">Cilium</keyword>
<feature type="region of interest" description="Disordered" evidence="9">
    <location>
        <begin position="782"/>
        <end position="833"/>
    </location>
</feature>
<comment type="subcellular location">
    <subcellularLocation>
        <location evidence="1">Cell projection</location>
        <location evidence="1">Cilium</location>
        <location evidence="1">Flagellum</location>
    </subcellularLocation>
    <subcellularLocation>
        <location evidence="2">Cytoplasm</location>
        <location evidence="2">Cytoskeleton</location>
        <location evidence="2">Cilium axoneme</location>
    </subcellularLocation>
</comment>
<dbReference type="EMBL" id="JAACNH010000009">
    <property type="protein sequence ID" value="KAG8433075.1"/>
    <property type="molecule type" value="Genomic_DNA"/>
</dbReference>
<evidence type="ECO:0000256" key="6">
    <source>
        <dbReference type="ARBA" id="ARBA00023069"/>
    </source>
</evidence>
<dbReference type="Pfam" id="PF02493">
    <property type="entry name" value="MORN"/>
    <property type="match status" value="9"/>
</dbReference>
<dbReference type="PANTHER" id="PTHR46613">
    <property type="entry name" value="RADIAL SPOKE HEAD 10 HOMOLOG B-RELATED"/>
    <property type="match status" value="1"/>
</dbReference>
<keyword evidence="8" id="KW-0966">Cell projection</keyword>
<sequence>MGKNKKKESKKGDREKSAFETSDDGSSKVSLVSITPSEEELSTSFTSISAEPVKKEIEVMEEVYEKPVLTQLIVENYNGEMLNGLYEGEGVALFKDGNIYSGMFSEGLMHGKGKYTWTDGLTYEGDFYLNIPIGCGIYKWPNGSQYEGDVYKAIRHGNGIYTSSDGQVSYVGSWHKGKRHGKGVIYYNKEGTSWYDGDWIANNKEGWGVQCFSSCNVYEGQWKNNQFHGQGKIRWLTSNEEYTGQWVNGIQNGSGTHTWFLQRVSGTQYSLRNEYVGNFVNGKREGQGQFYYANGAMYDGEWKNNKKHGMGKFVFKNGQIYIGEFVHDQIAEHPNFKYDRVNTPDLSGIHTQSLMNSAKYGTFNSGIPSLSGSFMELDLFALLNTFPEEERQEELKQVEYAVLRNLTELRKIYKFYSSLGNDDSIDNALIMTKMQFWRFLKDCKFHHYDLTLSELDRILTVENVAPEEIHSPHSTMLLRTFLTNIVYLAYHVFHTEDLMKSRTIADCFTKAMVQNILPNATNVRGFLFSDAQKTSQFMPYIDKSWDIYRLYCQTNILPPYEPTMKMRHFLFLMNNFRITNKCLTATTIVDVLAEDDPCVRIDQEFNLELELTFLEFYEALLGCATVCVTDELIQESTNDLLNVHPPRNQIKETTVDIREDHPNCIFQFRDDHVPEEMSPRNSIKLMWQKPPVPFSNTKKQNKEAREDKSFHQMNIFFLKMLFPAQELAERLKEEIPKNRERQAEKARLERIREEEYERCKAEREAEEAKRFQQEELEKANAQIAEQQAAREGAEDLESPQLSSIPTDELPQHKETPQHRAKRGENELNGGDANTIKGTIKITLIHLRLCNTG</sequence>
<dbReference type="Gene3D" id="2.20.110.10">
    <property type="entry name" value="Histone H3 K4-specific methyltransferase SET7/9 N-terminal domain"/>
    <property type="match status" value="5"/>
</dbReference>
<dbReference type="AlphaFoldDB" id="A0A8T2IJF9"/>
<dbReference type="SMART" id="SM00698">
    <property type="entry name" value="MORN"/>
    <property type="match status" value="10"/>
</dbReference>
<reference evidence="10" key="1">
    <citation type="thesis" date="2020" institute="ProQuest LLC" country="789 East Eisenhower Parkway, Ann Arbor, MI, USA">
        <title>Comparative Genomics and Chromosome Evolution.</title>
        <authorList>
            <person name="Mudd A.B."/>
        </authorList>
    </citation>
    <scope>NUCLEOTIDE SEQUENCE</scope>
    <source>
        <strain evidence="10">Female2</strain>
        <tissue evidence="10">Blood</tissue>
    </source>
</reference>
<protein>
    <submittedName>
        <fullName evidence="10">Uncharacterized protein</fullName>
    </submittedName>
</protein>
<evidence type="ECO:0000313" key="10">
    <source>
        <dbReference type="EMBL" id="KAG8433075.1"/>
    </source>
</evidence>
<evidence type="ECO:0000256" key="7">
    <source>
        <dbReference type="ARBA" id="ARBA00023212"/>
    </source>
</evidence>
<evidence type="ECO:0000256" key="2">
    <source>
        <dbReference type="ARBA" id="ARBA00004430"/>
    </source>
</evidence>
<keyword evidence="7" id="KW-0206">Cytoskeleton</keyword>